<feature type="region of interest" description="Disordered" evidence="1">
    <location>
        <begin position="1"/>
        <end position="129"/>
    </location>
</feature>
<dbReference type="Proteomes" id="UP001168877">
    <property type="component" value="Unassembled WGS sequence"/>
</dbReference>
<dbReference type="EMBL" id="JAUESC010000383">
    <property type="protein sequence ID" value="KAK0583654.1"/>
    <property type="molecule type" value="Genomic_DNA"/>
</dbReference>
<organism evidence="2 3">
    <name type="scientific">Acer saccharum</name>
    <name type="common">Sugar maple</name>
    <dbReference type="NCBI Taxonomy" id="4024"/>
    <lineage>
        <taxon>Eukaryota</taxon>
        <taxon>Viridiplantae</taxon>
        <taxon>Streptophyta</taxon>
        <taxon>Embryophyta</taxon>
        <taxon>Tracheophyta</taxon>
        <taxon>Spermatophyta</taxon>
        <taxon>Magnoliopsida</taxon>
        <taxon>eudicotyledons</taxon>
        <taxon>Gunneridae</taxon>
        <taxon>Pentapetalae</taxon>
        <taxon>rosids</taxon>
        <taxon>malvids</taxon>
        <taxon>Sapindales</taxon>
        <taxon>Sapindaceae</taxon>
        <taxon>Hippocastanoideae</taxon>
        <taxon>Acereae</taxon>
        <taxon>Acer</taxon>
    </lineage>
</organism>
<comment type="caution">
    <text evidence="2">The sequence shown here is derived from an EMBL/GenBank/DDBJ whole genome shotgun (WGS) entry which is preliminary data.</text>
</comment>
<reference evidence="2" key="1">
    <citation type="journal article" date="2022" name="Plant J.">
        <title>Strategies of tolerance reflected in two North American maple genomes.</title>
        <authorList>
            <person name="McEvoy S.L."/>
            <person name="Sezen U.U."/>
            <person name="Trouern-Trend A."/>
            <person name="McMahon S.M."/>
            <person name="Schaberg P.G."/>
            <person name="Yang J."/>
            <person name="Wegrzyn J.L."/>
            <person name="Swenson N.G."/>
        </authorList>
    </citation>
    <scope>NUCLEOTIDE SEQUENCE</scope>
    <source>
        <strain evidence="2">NS2018</strain>
    </source>
</reference>
<accession>A0AA39S2B6</accession>
<feature type="compositionally biased region" description="Basic and acidic residues" evidence="1">
    <location>
        <begin position="37"/>
        <end position="54"/>
    </location>
</feature>
<evidence type="ECO:0000256" key="1">
    <source>
        <dbReference type="SAM" id="MobiDB-lite"/>
    </source>
</evidence>
<protein>
    <submittedName>
        <fullName evidence="2">Uncharacterized protein</fullName>
    </submittedName>
</protein>
<keyword evidence="3" id="KW-1185">Reference proteome</keyword>
<dbReference type="AlphaFoldDB" id="A0AA39S2B6"/>
<reference evidence="2" key="2">
    <citation type="submission" date="2023-06" db="EMBL/GenBank/DDBJ databases">
        <authorList>
            <person name="Swenson N.G."/>
            <person name="Wegrzyn J.L."/>
            <person name="Mcevoy S.L."/>
        </authorList>
    </citation>
    <scope>NUCLEOTIDE SEQUENCE</scope>
    <source>
        <strain evidence="2">NS2018</strain>
        <tissue evidence="2">Leaf</tissue>
    </source>
</reference>
<feature type="compositionally biased region" description="Basic and acidic residues" evidence="1">
    <location>
        <begin position="93"/>
        <end position="107"/>
    </location>
</feature>
<proteinExistence type="predicted"/>
<name>A0AA39S2B6_ACESA</name>
<sequence>MEHESLRNGASPKASEIEHESLRNGARKPPKWSMKVSEMEHESLHPHGSAERLRIGALYKKPIEEMCNHSSSDSDPQEEYSPLSVEEYLPQPVEDHSVSSDDFDPQKENSQLPVEEFLPSLVEDDSSPI</sequence>
<evidence type="ECO:0000313" key="2">
    <source>
        <dbReference type="EMBL" id="KAK0583654.1"/>
    </source>
</evidence>
<gene>
    <name evidence="2" type="ORF">LWI29_001017</name>
</gene>
<evidence type="ECO:0000313" key="3">
    <source>
        <dbReference type="Proteomes" id="UP001168877"/>
    </source>
</evidence>